<evidence type="ECO:0000313" key="3">
    <source>
        <dbReference type="EMBL" id="JAI45689.1"/>
    </source>
</evidence>
<organism evidence="4">
    <name type="scientific">Bactrocera latifrons</name>
    <name type="common">Malaysian fruit fly</name>
    <name type="synonym">Chaetodacus latifrons</name>
    <dbReference type="NCBI Taxonomy" id="174628"/>
    <lineage>
        <taxon>Eukaryota</taxon>
        <taxon>Metazoa</taxon>
        <taxon>Ecdysozoa</taxon>
        <taxon>Arthropoda</taxon>
        <taxon>Hexapoda</taxon>
        <taxon>Insecta</taxon>
        <taxon>Pterygota</taxon>
        <taxon>Neoptera</taxon>
        <taxon>Endopterygota</taxon>
        <taxon>Diptera</taxon>
        <taxon>Brachycera</taxon>
        <taxon>Muscomorpha</taxon>
        <taxon>Tephritoidea</taxon>
        <taxon>Tephritidae</taxon>
        <taxon>Bactrocera</taxon>
        <taxon>Bactrocera</taxon>
    </lineage>
</organism>
<feature type="compositionally biased region" description="Low complexity" evidence="1">
    <location>
        <begin position="63"/>
        <end position="75"/>
    </location>
</feature>
<evidence type="ECO:0000256" key="1">
    <source>
        <dbReference type="SAM" id="MobiDB-lite"/>
    </source>
</evidence>
<dbReference type="EMBL" id="GDHF01006625">
    <property type="protein sequence ID" value="JAI45689.1"/>
    <property type="molecule type" value="Transcribed_RNA"/>
</dbReference>
<name>A0A0K8W6H0_BACLA</name>
<feature type="region of interest" description="Disordered" evidence="1">
    <location>
        <begin position="53"/>
        <end position="82"/>
    </location>
</feature>
<sequence>MASAQCIDKASSMTALSTNFRAQQRCGNVAAASAIARLNIGLGGPGWLNELSYPPTRATTPHNTSLTSNTDTYTTPKDSSFHLHHTSRQLLAAINSPPPNEQEASSWK</sequence>
<gene>
    <name evidence="4" type="ORF">c7_g7_i1</name>
    <name evidence="3" type="ORF">c7_g7_i2</name>
    <name evidence="2" type="ORF">c7_g7_i3</name>
</gene>
<dbReference type="EMBL" id="GDHF01005665">
    <property type="protein sequence ID" value="JAI46649.1"/>
    <property type="molecule type" value="Transcribed_RNA"/>
</dbReference>
<accession>A0A0K8W6H0</accession>
<proteinExistence type="predicted"/>
<dbReference type="EMBL" id="GDHF01033562">
    <property type="protein sequence ID" value="JAI18752.1"/>
    <property type="molecule type" value="Transcribed_RNA"/>
</dbReference>
<protein>
    <submittedName>
        <fullName evidence="4">Uncharacterized protein</fullName>
    </submittedName>
</protein>
<evidence type="ECO:0000313" key="4">
    <source>
        <dbReference type="EMBL" id="JAI46649.1"/>
    </source>
</evidence>
<evidence type="ECO:0000313" key="2">
    <source>
        <dbReference type="EMBL" id="JAI18752.1"/>
    </source>
</evidence>
<dbReference type="AlphaFoldDB" id="A0A0K8W6H0"/>
<reference evidence="4" key="1">
    <citation type="submission" date="2015-06" db="EMBL/GenBank/DDBJ databases">
        <authorList>
            <person name="Hoefler B.C."/>
            <person name="Straight P.D."/>
        </authorList>
    </citation>
    <scope>NUCLEOTIDE SEQUENCE</scope>
</reference>